<dbReference type="EMBL" id="NMVO01000015">
    <property type="protein sequence ID" value="OYO11780.1"/>
    <property type="molecule type" value="Genomic_DNA"/>
</dbReference>
<feature type="transmembrane region" description="Helical" evidence="1">
    <location>
        <begin position="230"/>
        <end position="247"/>
    </location>
</feature>
<feature type="transmembrane region" description="Helical" evidence="1">
    <location>
        <begin position="21"/>
        <end position="40"/>
    </location>
</feature>
<gene>
    <name evidence="2" type="ORF">CGZ94_15365</name>
</gene>
<feature type="transmembrane region" description="Helical" evidence="1">
    <location>
        <begin position="122"/>
        <end position="147"/>
    </location>
</feature>
<feature type="transmembrane region" description="Helical" evidence="1">
    <location>
        <begin position="168"/>
        <end position="190"/>
    </location>
</feature>
<organism evidence="2 3">
    <name type="scientific">Enemella evansiae</name>
    <dbReference type="NCBI Taxonomy" id="2016499"/>
    <lineage>
        <taxon>Bacteria</taxon>
        <taxon>Bacillati</taxon>
        <taxon>Actinomycetota</taxon>
        <taxon>Actinomycetes</taxon>
        <taxon>Propionibacteriales</taxon>
        <taxon>Propionibacteriaceae</taxon>
        <taxon>Enemella</taxon>
    </lineage>
</organism>
<evidence type="ECO:0000313" key="2">
    <source>
        <dbReference type="EMBL" id="OYO11780.1"/>
    </source>
</evidence>
<name>A0A255G760_9ACTN</name>
<proteinExistence type="predicted"/>
<dbReference type="OrthoDB" id="8229713at2"/>
<feature type="transmembrane region" description="Helical" evidence="1">
    <location>
        <begin position="202"/>
        <end position="223"/>
    </location>
</feature>
<feature type="transmembrane region" description="Helical" evidence="1">
    <location>
        <begin position="84"/>
        <end position="102"/>
    </location>
</feature>
<keyword evidence="3" id="KW-1185">Reference proteome</keyword>
<dbReference type="Proteomes" id="UP000215896">
    <property type="component" value="Unassembled WGS sequence"/>
</dbReference>
<evidence type="ECO:0000256" key="1">
    <source>
        <dbReference type="SAM" id="Phobius"/>
    </source>
</evidence>
<feature type="transmembrane region" description="Helical" evidence="1">
    <location>
        <begin position="273"/>
        <end position="294"/>
    </location>
</feature>
<protein>
    <recommendedName>
        <fullName evidence="4">Oligosaccharide repeat unit polymerase</fullName>
    </recommendedName>
</protein>
<accession>A0A255G760</accession>
<reference evidence="2 3" key="1">
    <citation type="submission" date="2017-07" db="EMBL/GenBank/DDBJ databases">
        <title>Draft whole genome sequences of clinical Proprionibacteriaceae strains.</title>
        <authorList>
            <person name="Bernier A.-M."/>
            <person name="Bernard K."/>
            <person name="Domingo M.-C."/>
        </authorList>
    </citation>
    <scope>NUCLEOTIDE SEQUENCE [LARGE SCALE GENOMIC DNA]</scope>
    <source>
        <strain evidence="2 3">NML 030167</strain>
    </source>
</reference>
<keyword evidence="1" id="KW-0472">Membrane</keyword>
<evidence type="ECO:0000313" key="3">
    <source>
        <dbReference type="Proteomes" id="UP000215896"/>
    </source>
</evidence>
<feature type="transmembrane region" description="Helical" evidence="1">
    <location>
        <begin position="46"/>
        <end position="72"/>
    </location>
</feature>
<dbReference type="RefSeq" id="WP_094406157.1">
    <property type="nucleotide sequence ID" value="NZ_NMVO01000015.1"/>
</dbReference>
<feature type="transmembrane region" description="Helical" evidence="1">
    <location>
        <begin position="471"/>
        <end position="488"/>
    </location>
</feature>
<evidence type="ECO:0008006" key="4">
    <source>
        <dbReference type="Google" id="ProtNLM"/>
    </source>
</evidence>
<keyword evidence="1" id="KW-1133">Transmembrane helix</keyword>
<feature type="transmembrane region" description="Helical" evidence="1">
    <location>
        <begin position="414"/>
        <end position="437"/>
    </location>
</feature>
<dbReference type="AlphaFoldDB" id="A0A255G760"/>
<comment type="caution">
    <text evidence="2">The sequence shown here is derived from an EMBL/GenBank/DDBJ whole genome shotgun (WGS) entry which is preliminary data.</text>
</comment>
<sequence length="502" mass="54132">MTVQTSLTAEVPVTRDYSHGVKLLAFLGWAFVAVVGYLFAETTSSVAVGIVASGVVLAAAGFAATFVVITPANADFIRGMRPGPLFTLAFALVYGLTTFRWLQPVTGSAALTPLDAFPRAAAVAALGIWAFVLGYKLLPSTALAGLLRLLGRVASQGRGADTSSRAPLILWALMIVSTIAQVRSGTFEYLSDGEQASSSLPMLYAMLDSLGVVASFLSAWNWARDRGGKRFAVMVLIVGSQATIGLFSGMKENVIIHVIAALFAYYRWRRFRILPLIALCAFWFMFLSPAVAAYRNMVQVGGDRMSTTQVLERVSLADIVTAPLTTDSDEAGADNTLLRLSRVGDVAMIVDTVPDRISYKDASELLAAPVMGFIPRSIWAEKPVMDTGYQMGALMYDLPPTVRTSFAVTPYGDLWWHGGWGVVAAGMIVLGLLAALVDRLPRAKDDPRPLFLPLLLLPIVLKQETDFMTTLMLGPSVFLAYLIAAFVTRRVTRKTDTARPAA</sequence>
<keyword evidence="1" id="KW-0812">Transmembrane</keyword>